<dbReference type="GO" id="GO:0004252">
    <property type="term" value="F:serine-type endopeptidase activity"/>
    <property type="evidence" value="ECO:0007669"/>
    <property type="project" value="InterPro"/>
</dbReference>
<dbReference type="AlphaFoldDB" id="A0A1X2EIK5"/>
<dbReference type="InterPro" id="IPR047680">
    <property type="entry name" value="MarP-like"/>
</dbReference>
<evidence type="ECO:0000256" key="4">
    <source>
        <dbReference type="ARBA" id="ARBA00023136"/>
    </source>
</evidence>
<feature type="transmembrane region" description="Helical" evidence="5">
    <location>
        <begin position="99"/>
        <end position="120"/>
    </location>
</feature>
<dbReference type="EMBL" id="LQPZ01000030">
    <property type="protein sequence ID" value="ORX02827.1"/>
    <property type="molecule type" value="Genomic_DNA"/>
</dbReference>
<dbReference type="InterPro" id="IPR009003">
    <property type="entry name" value="Peptidase_S1_PA"/>
</dbReference>
<comment type="caution">
    <text evidence="6">The sequence shown here is derived from an EMBL/GenBank/DDBJ whole genome shotgun (WGS) entry which is preliminary data.</text>
</comment>
<keyword evidence="6" id="KW-0645">Protease</keyword>
<dbReference type="STRING" id="1798.AWC30_12235"/>
<evidence type="ECO:0000256" key="3">
    <source>
        <dbReference type="ARBA" id="ARBA00022989"/>
    </source>
</evidence>
<comment type="subcellular location">
    <subcellularLocation>
        <location evidence="1">Membrane</location>
        <topology evidence="1">Multi-pass membrane protein</topology>
    </subcellularLocation>
</comment>
<keyword evidence="4 5" id="KW-0472">Membrane</keyword>
<organism evidence="6 7">
    <name type="scientific">Mycolicibacillus trivialis</name>
    <dbReference type="NCBI Taxonomy" id="1798"/>
    <lineage>
        <taxon>Bacteria</taxon>
        <taxon>Bacillati</taxon>
        <taxon>Actinomycetota</taxon>
        <taxon>Actinomycetes</taxon>
        <taxon>Mycobacteriales</taxon>
        <taxon>Mycobacteriaceae</taxon>
        <taxon>Mycolicibacillus</taxon>
    </lineage>
</organism>
<dbReference type="GO" id="GO:0006508">
    <property type="term" value="P:proteolysis"/>
    <property type="evidence" value="ECO:0007669"/>
    <property type="project" value="UniProtKB-KW"/>
</dbReference>
<evidence type="ECO:0000313" key="7">
    <source>
        <dbReference type="Proteomes" id="UP000193090"/>
    </source>
</evidence>
<dbReference type="GO" id="GO:0016020">
    <property type="term" value="C:membrane"/>
    <property type="evidence" value="ECO:0007669"/>
    <property type="project" value="UniProtKB-SubCell"/>
</dbReference>
<dbReference type="GO" id="GO:0009403">
    <property type="term" value="P:toxin biosynthetic process"/>
    <property type="evidence" value="ECO:0007669"/>
    <property type="project" value="InterPro"/>
</dbReference>
<accession>A0A1X2EIK5</accession>
<keyword evidence="2 5" id="KW-0812">Transmembrane</keyword>
<sequence length="395" mass="40432">MSSSQWLDIAIVAVAFIAALSGWRSGALGSILSFIGVLLGGVAGVLMAPHLVSHISGSRPKLFAALFLILLLVVVGEVAGVVLGRAVRGAIRNPVVRGVDSIIGVAVQLLVVLVAAWLLATPLTSSDQPNLAAAINGSRVLSQVNDAAPGWLKVVPKRLSALLDTSGLPTVLEPFSRTPIANVAAPDSALATSPVVVGAQPSVLKIRAVATSCQKVLEGTGFVVAPQRVMTNAHVVAGSSGVTVEVDGNPYDASVISFDPNHDISLLAVPDLPSAPLAFVDKPATSGTDAIVLGYPGGGVFSATPARIREIIELNGPDIYQTTTVTREVYTIRGTVRQGNSGGPLINAEGRVLGVVFGAAVDDADTGFVLTANEVSQQLAKIGDSQPVNTDKCVS</sequence>
<gene>
    <name evidence="6" type="ORF">AWC30_12235</name>
</gene>
<evidence type="ECO:0000256" key="2">
    <source>
        <dbReference type="ARBA" id="ARBA00022692"/>
    </source>
</evidence>
<feature type="transmembrane region" description="Helical" evidence="5">
    <location>
        <begin position="30"/>
        <end position="51"/>
    </location>
</feature>
<dbReference type="Pfam" id="PF02674">
    <property type="entry name" value="Colicin_V"/>
    <property type="match status" value="1"/>
</dbReference>
<keyword evidence="6" id="KW-0378">Hydrolase</keyword>
<dbReference type="Gene3D" id="2.40.10.10">
    <property type="entry name" value="Trypsin-like serine proteases"/>
    <property type="match status" value="2"/>
</dbReference>
<keyword evidence="3 5" id="KW-1133">Transmembrane helix</keyword>
<dbReference type="NCBIfam" id="NF033740">
    <property type="entry name" value="MarP_fam_protase"/>
    <property type="match status" value="1"/>
</dbReference>
<dbReference type="PANTHER" id="PTHR43019:SF23">
    <property type="entry name" value="PROTEASE DO-LIKE 5, CHLOROPLASTIC"/>
    <property type="match status" value="1"/>
</dbReference>
<dbReference type="PANTHER" id="PTHR43019">
    <property type="entry name" value="SERINE ENDOPROTEASE DEGS"/>
    <property type="match status" value="1"/>
</dbReference>
<dbReference type="Proteomes" id="UP000193090">
    <property type="component" value="Unassembled WGS sequence"/>
</dbReference>
<dbReference type="SUPFAM" id="SSF50494">
    <property type="entry name" value="Trypsin-like serine proteases"/>
    <property type="match status" value="1"/>
</dbReference>
<evidence type="ECO:0000256" key="5">
    <source>
        <dbReference type="SAM" id="Phobius"/>
    </source>
</evidence>
<keyword evidence="7" id="KW-1185">Reference proteome</keyword>
<dbReference type="InterPro" id="IPR043504">
    <property type="entry name" value="Peptidase_S1_PA_chymotrypsin"/>
</dbReference>
<dbReference type="InterPro" id="IPR001940">
    <property type="entry name" value="Peptidase_S1C"/>
</dbReference>
<dbReference type="PRINTS" id="PR00834">
    <property type="entry name" value="PROTEASES2C"/>
</dbReference>
<dbReference type="OrthoDB" id="9766361at2"/>
<proteinExistence type="predicted"/>
<evidence type="ECO:0000256" key="1">
    <source>
        <dbReference type="ARBA" id="ARBA00004141"/>
    </source>
</evidence>
<protein>
    <submittedName>
        <fullName evidence="6">Serine protease</fullName>
    </submittedName>
</protein>
<dbReference type="Pfam" id="PF13365">
    <property type="entry name" value="Trypsin_2"/>
    <property type="match status" value="1"/>
</dbReference>
<dbReference type="RefSeq" id="WP_085110465.1">
    <property type="nucleotide sequence ID" value="NZ_JACKSN010000123.1"/>
</dbReference>
<name>A0A1X2EIK5_9MYCO</name>
<feature type="transmembrane region" description="Helical" evidence="5">
    <location>
        <begin position="63"/>
        <end position="87"/>
    </location>
</feature>
<feature type="transmembrane region" description="Helical" evidence="5">
    <location>
        <begin position="6"/>
        <end position="23"/>
    </location>
</feature>
<evidence type="ECO:0000313" key="6">
    <source>
        <dbReference type="EMBL" id="ORX02827.1"/>
    </source>
</evidence>
<reference evidence="6 7" key="1">
    <citation type="submission" date="2016-01" db="EMBL/GenBank/DDBJ databases">
        <title>The new phylogeny of the genus Mycobacterium.</title>
        <authorList>
            <person name="Tarcisio F."/>
            <person name="Conor M."/>
            <person name="Antonella G."/>
            <person name="Elisabetta G."/>
            <person name="Giulia F.S."/>
            <person name="Sara T."/>
            <person name="Anna F."/>
            <person name="Clotilde B."/>
            <person name="Roberto B."/>
            <person name="Veronica D.S."/>
            <person name="Fabio R."/>
            <person name="Monica P."/>
            <person name="Olivier J."/>
            <person name="Enrico T."/>
            <person name="Nicola S."/>
        </authorList>
    </citation>
    <scope>NUCLEOTIDE SEQUENCE [LARGE SCALE GENOMIC DNA]</scope>
    <source>
        <strain evidence="6 7">DSM 44153</strain>
    </source>
</reference>
<dbReference type="InterPro" id="IPR003825">
    <property type="entry name" value="Colicin-V_CvpA"/>
</dbReference>